<dbReference type="AlphaFoldDB" id="A0A0G0WMY6"/>
<dbReference type="PIRSF" id="PIRSF500136">
    <property type="entry name" value="UDP_ManNAc_DH"/>
    <property type="match status" value="1"/>
</dbReference>
<keyword evidence="2" id="KW-0812">Transmembrane</keyword>
<dbReference type="InterPro" id="IPR036291">
    <property type="entry name" value="NAD(P)-bd_dom_sf"/>
</dbReference>
<keyword evidence="8" id="KW-0333">Golgi apparatus</keyword>
<proteinExistence type="predicted"/>
<dbReference type="Gene3D" id="3.40.50.720">
    <property type="entry name" value="NAD(P)-binding Rossmann-like Domain"/>
    <property type="match status" value="3"/>
</dbReference>
<keyword evidence="4" id="KW-0735">Signal-anchor</keyword>
<dbReference type="GO" id="GO:0016628">
    <property type="term" value="F:oxidoreductase activity, acting on the CH-CH group of donors, NAD or NADP as acceptor"/>
    <property type="evidence" value="ECO:0007669"/>
    <property type="project" value="InterPro"/>
</dbReference>
<keyword evidence="3" id="KW-0210">Decarboxylase</keyword>
<dbReference type="FunFam" id="3.40.50.720:FF:000065">
    <property type="entry name" value="UDP-glucuronic acid decarboxylase 1"/>
    <property type="match status" value="1"/>
</dbReference>
<keyword evidence="7" id="KW-0520">NAD</keyword>
<evidence type="ECO:0000256" key="1">
    <source>
        <dbReference type="ARBA" id="ARBA00004323"/>
    </source>
</evidence>
<dbReference type="InterPro" id="IPR014026">
    <property type="entry name" value="UDP-Glc/GDP-Man_DH_dimer"/>
</dbReference>
<dbReference type="Pfam" id="PF01370">
    <property type="entry name" value="Epimerase"/>
    <property type="match status" value="1"/>
</dbReference>
<evidence type="ECO:0000256" key="6">
    <source>
        <dbReference type="ARBA" id="ARBA00023002"/>
    </source>
</evidence>
<keyword evidence="5" id="KW-1133">Transmembrane helix</keyword>
<sequence length="734" mass="81308">MRQKTTSRLSKLIKSKKAKVGIVGMGYVGTALSEACYNGGFSVLGFDIDPEKIIKINSLRKRNLQATEKIERLQECNVIVICVPTPVDEYNRPNLSILTKAASSISANLKKGQLVILESSVSPGTTRNLLYPILTSGSGLKGSDFFLAFSPERVDPGNGKFNVKNTPKIVSGIDEASLSLATLFYASFVEKVYSVSSLEAAEMTKVLENVFRLVNISLINEINQFTKKIGVDIWEVIDAASTKPFGFLVHYPGPGAGGDCIPVLPYHLLDAAKRSNVNLKVVKAAAAVNEAQPQKVVQKAIEVINGKFEKNGHNPKVLLVGVAYKEETADIRQSPALKIWQELEKSGMDVSYHDPYVGRVNGTLSQKITTETLSGHDLIIITTAHKKISYRTLVKAKKPLIDTKNILSKYRQPQGCYNPIIRKMKILVTGGAGFIGANLCRKLLEEGHEVAAVDNFITGSRKNVRDLRVFPKFTFIKHDITEPFSTNYKLRTINYELIYHLACPTGVNNLIPMAEEMLLTCSVGTRNILELARKTKAKVLFTSSSEVYGDPKVFPQKEEYTGNVDPIGFRSPYEEGKRFAESLILLYFRKYNVDAKIVRVFNTYGLGMSPKDNRAIPIFLRQALKGEPLTVHGNGVQTRTFCYIADLVEGLITVMKKGIGGQVYNLGSGKEITIIELAELILILANSKSILEFVERPAHDHQGRLPNLEKIKKLGWSPKTDLKEGLVKTIQWLQ</sequence>
<evidence type="ECO:0000256" key="3">
    <source>
        <dbReference type="ARBA" id="ARBA00022793"/>
    </source>
</evidence>
<reference evidence="14 15" key="1">
    <citation type="journal article" date="2015" name="Nature">
        <title>rRNA introns, odd ribosomes, and small enigmatic genomes across a large radiation of phyla.</title>
        <authorList>
            <person name="Brown C.T."/>
            <person name="Hug L.A."/>
            <person name="Thomas B.C."/>
            <person name="Sharon I."/>
            <person name="Castelle C.J."/>
            <person name="Singh A."/>
            <person name="Wilkins M.J."/>
            <person name="Williams K.H."/>
            <person name="Banfield J.F."/>
        </authorList>
    </citation>
    <scope>NUCLEOTIDE SEQUENCE [LARGE SCALE GENOMIC DNA]</scope>
</reference>
<dbReference type="InterPro" id="IPR014027">
    <property type="entry name" value="UDP-Glc/GDP-Man_DH_C"/>
</dbReference>
<keyword evidence="11" id="KW-0456">Lyase</keyword>
<dbReference type="InterPro" id="IPR001509">
    <property type="entry name" value="Epimerase_deHydtase"/>
</dbReference>
<dbReference type="InterPro" id="IPR008927">
    <property type="entry name" value="6-PGluconate_DH-like_C_sf"/>
</dbReference>
<name>A0A0G0WMY6_9BACT</name>
<dbReference type="SUPFAM" id="SSF51735">
    <property type="entry name" value="NAD(P)-binding Rossmann-fold domains"/>
    <property type="match status" value="2"/>
</dbReference>
<keyword evidence="6" id="KW-0560">Oxidoreductase</keyword>
<dbReference type="GO" id="GO:0016616">
    <property type="term" value="F:oxidoreductase activity, acting on the CH-OH group of donors, NAD or NADP as acceptor"/>
    <property type="evidence" value="ECO:0007669"/>
    <property type="project" value="InterPro"/>
</dbReference>
<keyword evidence="9" id="KW-0472">Membrane</keyword>
<evidence type="ECO:0000256" key="9">
    <source>
        <dbReference type="ARBA" id="ARBA00023136"/>
    </source>
</evidence>
<dbReference type="SMART" id="SM00984">
    <property type="entry name" value="UDPG_MGDP_dh_C"/>
    <property type="match status" value="1"/>
</dbReference>
<evidence type="ECO:0000256" key="8">
    <source>
        <dbReference type="ARBA" id="ARBA00023034"/>
    </source>
</evidence>
<dbReference type="Pfam" id="PF03720">
    <property type="entry name" value="UDPG_MGDP_dh_C"/>
    <property type="match status" value="1"/>
</dbReference>
<dbReference type="NCBIfam" id="TIGR03026">
    <property type="entry name" value="NDP-sugDHase"/>
    <property type="match status" value="1"/>
</dbReference>
<dbReference type="PANTHER" id="PTHR43491">
    <property type="entry name" value="UDP-N-ACETYL-D-MANNOSAMINE DEHYDROGENASE"/>
    <property type="match status" value="1"/>
</dbReference>
<feature type="domain" description="UDP-glucose/GDP-mannose dehydrogenase C-terminal" evidence="13">
    <location>
        <begin position="318"/>
        <end position="409"/>
    </location>
</feature>
<dbReference type="Pfam" id="PF03721">
    <property type="entry name" value="UDPG_MGDP_dh_N"/>
    <property type="match status" value="1"/>
</dbReference>
<dbReference type="SUPFAM" id="SSF52413">
    <property type="entry name" value="UDP-glucose/GDP-mannose dehydrogenase C-terminal domain"/>
    <property type="match status" value="1"/>
</dbReference>
<comment type="subcellular location">
    <subcellularLocation>
        <location evidence="1">Golgi apparatus membrane</location>
        <topology evidence="1">Single-pass type II membrane protein</topology>
    </subcellularLocation>
    <subcellularLocation>
        <location evidence="12">Golgi apparatus</location>
        <location evidence="12">Golgi stack membrane</location>
    </subcellularLocation>
</comment>
<evidence type="ECO:0000256" key="7">
    <source>
        <dbReference type="ARBA" id="ARBA00023027"/>
    </source>
</evidence>
<evidence type="ECO:0000256" key="12">
    <source>
        <dbReference type="ARBA" id="ARBA00037859"/>
    </source>
</evidence>
<evidence type="ECO:0000256" key="10">
    <source>
        <dbReference type="ARBA" id="ARBA00023180"/>
    </source>
</evidence>
<dbReference type="InterPro" id="IPR028359">
    <property type="entry name" value="UDP_ManNAc/GlcNAc_DH"/>
</dbReference>
<evidence type="ECO:0000313" key="15">
    <source>
        <dbReference type="Proteomes" id="UP000034854"/>
    </source>
</evidence>
<dbReference type="SUPFAM" id="SSF48179">
    <property type="entry name" value="6-phosphogluconate dehydrogenase C-terminal domain-like"/>
    <property type="match status" value="1"/>
</dbReference>
<dbReference type="Pfam" id="PF00984">
    <property type="entry name" value="UDPG_MGDP_dh"/>
    <property type="match status" value="1"/>
</dbReference>
<gene>
    <name evidence="14" type="ORF">UU34_C0031G0004</name>
</gene>
<keyword evidence="10" id="KW-0325">Glycoprotein</keyword>
<dbReference type="Proteomes" id="UP000034854">
    <property type="component" value="Unassembled WGS sequence"/>
</dbReference>
<dbReference type="EMBL" id="LCAG01000031">
    <property type="protein sequence ID" value="KKR85810.1"/>
    <property type="molecule type" value="Genomic_DNA"/>
</dbReference>
<dbReference type="InterPro" id="IPR001732">
    <property type="entry name" value="UDP-Glc/GDP-Man_DH_N"/>
</dbReference>
<comment type="caution">
    <text evidence="14">The sequence shown here is derived from an EMBL/GenBank/DDBJ whole genome shotgun (WGS) entry which is preliminary data.</text>
</comment>
<dbReference type="InterPro" id="IPR017476">
    <property type="entry name" value="UDP-Glc/GDP-Man"/>
</dbReference>
<evidence type="ECO:0000256" key="5">
    <source>
        <dbReference type="ARBA" id="ARBA00022989"/>
    </source>
</evidence>
<dbReference type="PANTHER" id="PTHR43491:SF1">
    <property type="entry name" value="UDP-N-ACETYL-D-MANNOSAMINE DEHYDROGENASE"/>
    <property type="match status" value="1"/>
</dbReference>
<organism evidence="14 15">
    <name type="scientific">Candidatus Curtissbacteria bacterium GW2011_GWA1_41_11</name>
    <dbReference type="NCBI Taxonomy" id="1618409"/>
    <lineage>
        <taxon>Bacteria</taxon>
        <taxon>Candidatus Curtissiibacteriota</taxon>
    </lineage>
</organism>
<evidence type="ECO:0000256" key="2">
    <source>
        <dbReference type="ARBA" id="ARBA00022692"/>
    </source>
</evidence>
<evidence type="ECO:0000256" key="11">
    <source>
        <dbReference type="ARBA" id="ARBA00023239"/>
    </source>
</evidence>
<dbReference type="GO" id="GO:0016831">
    <property type="term" value="F:carboxy-lyase activity"/>
    <property type="evidence" value="ECO:0007669"/>
    <property type="project" value="UniProtKB-KW"/>
</dbReference>
<dbReference type="PIRSF" id="PIRSF000124">
    <property type="entry name" value="UDPglc_GDPman_dh"/>
    <property type="match status" value="1"/>
</dbReference>
<dbReference type="InterPro" id="IPR036220">
    <property type="entry name" value="UDP-Glc/GDP-Man_DH_C_sf"/>
</dbReference>
<evidence type="ECO:0000256" key="4">
    <source>
        <dbReference type="ARBA" id="ARBA00022968"/>
    </source>
</evidence>
<accession>A0A0G0WMY6</accession>
<dbReference type="PATRIC" id="fig|1618409.3.peg.922"/>
<protein>
    <submittedName>
        <fullName evidence="14">UDP-N-acetyl-D-mannosaminuronate dehydrogenase</fullName>
    </submittedName>
</protein>
<dbReference type="GO" id="GO:0051287">
    <property type="term" value="F:NAD binding"/>
    <property type="evidence" value="ECO:0007669"/>
    <property type="project" value="InterPro"/>
</dbReference>
<evidence type="ECO:0000259" key="13">
    <source>
        <dbReference type="SMART" id="SM00984"/>
    </source>
</evidence>
<evidence type="ECO:0000313" key="14">
    <source>
        <dbReference type="EMBL" id="KKR85810.1"/>
    </source>
</evidence>
<dbReference type="GO" id="GO:0000271">
    <property type="term" value="P:polysaccharide biosynthetic process"/>
    <property type="evidence" value="ECO:0007669"/>
    <property type="project" value="InterPro"/>
</dbReference>